<comment type="caution">
    <text evidence="1">The sequence shown here is derived from an EMBL/GenBank/DDBJ whole genome shotgun (WGS) entry which is preliminary data.</text>
</comment>
<protein>
    <submittedName>
        <fullName evidence="1">Uncharacterized protein</fullName>
    </submittedName>
</protein>
<name>A0AA35SHK9_GEOBA</name>
<proteinExistence type="predicted"/>
<dbReference type="EMBL" id="CASHTH010002465">
    <property type="protein sequence ID" value="CAI8030245.1"/>
    <property type="molecule type" value="Genomic_DNA"/>
</dbReference>
<accession>A0AA35SHK9</accession>
<sequence length="363" mass="40541">MFDLDNFNDVSRRSGQAEMIPWSVYRASAQGQAAVFVNMVRVFDDHASLSAPTFSWQDGGSGRCNVIEITGPDKTSVSLCQKRRAKVYWKRSIRRPPLSSEEVYNSLLAGLDPSNITLIFSYWRGPWQVENDAATPVLQPNNIVLHQELKCKASQSLLNSAIAYQNKFLAAPGVESRYVAVMIRAEHSIVEFLAKRSKNTSKDLEKCMDELVKETDAAMKAVDASGVFVTSDVGYFGSGSWKATISSPEKGDVADVERRVKRTVERLYAGRQGWTFEEWERSFVEASGGVDERGYVAALQRAVATDRKAACLVLLGGGSFHELSLKQYLYNTNNRTHPPCVRMVCMDRNYQEPFTSMVEKASN</sequence>
<evidence type="ECO:0000313" key="2">
    <source>
        <dbReference type="Proteomes" id="UP001174909"/>
    </source>
</evidence>
<dbReference type="Proteomes" id="UP001174909">
    <property type="component" value="Unassembled WGS sequence"/>
</dbReference>
<gene>
    <name evidence="1" type="ORF">GBAR_LOCUS17153</name>
</gene>
<reference evidence="1" key="1">
    <citation type="submission" date="2023-03" db="EMBL/GenBank/DDBJ databases">
        <authorList>
            <person name="Steffen K."/>
            <person name="Cardenas P."/>
        </authorList>
    </citation>
    <scope>NUCLEOTIDE SEQUENCE</scope>
</reference>
<organism evidence="1 2">
    <name type="scientific">Geodia barretti</name>
    <name type="common">Barrett's horny sponge</name>
    <dbReference type="NCBI Taxonomy" id="519541"/>
    <lineage>
        <taxon>Eukaryota</taxon>
        <taxon>Metazoa</taxon>
        <taxon>Porifera</taxon>
        <taxon>Demospongiae</taxon>
        <taxon>Heteroscleromorpha</taxon>
        <taxon>Tetractinellida</taxon>
        <taxon>Astrophorina</taxon>
        <taxon>Geodiidae</taxon>
        <taxon>Geodia</taxon>
    </lineage>
</organism>
<evidence type="ECO:0000313" key="1">
    <source>
        <dbReference type="EMBL" id="CAI8030245.1"/>
    </source>
</evidence>
<dbReference type="AlphaFoldDB" id="A0AA35SHK9"/>
<keyword evidence="2" id="KW-1185">Reference proteome</keyword>